<feature type="region of interest" description="Disordered" evidence="1">
    <location>
        <begin position="71"/>
        <end position="243"/>
    </location>
</feature>
<evidence type="ECO:0000313" key="2">
    <source>
        <dbReference type="EMBL" id="KAG0659068.1"/>
    </source>
</evidence>
<reference evidence="2 3" key="1">
    <citation type="submission" date="2020-11" db="EMBL/GenBank/DDBJ databases">
        <title>Kefir isolates.</title>
        <authorList>
            <person name="Marcisauskas S."/>
            <person name="Kim Y."/>
            <person name="Blasche S."/>
        </authorList>
    </citation>
    <scope>NUCLEOTIDE SEQUENCE [LARGE SCALE GENOMIC DNA]</scope>
    <source>
        <strain evidence="2 3">KR</strain>
    </source>
</reference>
<accession>A0A9P7B4F3</accession>
<proteinExistence type="predicted"/>
<dbReference type="Proteomes" id="UP000777482">
    <property type="component" value="Unassembled WGS sequence"/>
</dbReference>
<gene>
    <name evidence="2" type="ORF">C6P46_005364</name>
</gene>
<dbReference type="AlphaFoldDB" id="A0A9P7B4F3"/>
<sequence length="243" mass="24747">MEHAPVAGPSRYFTPSYPQPALLGGDGTSTTTTANGSSLRSPPGMMAASTSDLRLQDETVYAFDYVEQPVGSPMAAAGNGRPGSPSLPPPQDHRIGTNGHAARSAFQVGGGGEPLPDLVYSGGGGGGGGGSNGFDRQQQQQQHDPFATTTSAAATNNVYDFGPPSDSTTSAWLNPADFVASSSSASNGNRKGKGPMPPPGPVELQREGAAAGTRGARKRQRTTRAAQQHQDHVLDYGGGGGVE</sequence>
<protein>
    <submittedName>
        <fullName evidence="2">Uncharacterized protein</fullName>
    </submittedName>
</protein>
<feature type="compositionally biased region" description="Low complexity" evidence="1">
    <location>
        <begin position="137"/>
        <end position="155"/>
    </location>
</feature>
<feature type="compositionally biased region" description="Polar residues" evidence="1">
    <location>
        <begin position="180"/>
        <end position="189"/>
    </location>
</feature>
<comment type="caution">
    <text evidence="2">The sequence shown here is derived from an EMBL/GenBank/DDBJ whole genome shotgun (WGS) entry which is preliminary data.</text>
</comment>
<keyword evidence="3" id="KW-1185">Reference proteome</keyword>
<name>A0A9P7B4F3_RHOMI</name>
<feature type="compositionally biased region" description="Low complexity" evidence="1">
    <location>
        <begin position="28"/>
        <end position="39"/>
    </location>
</feature>
<organism evidence="2 3">
    <name type="scientific">Rhodotorula mucilaginosa</name>
    <name type="common">Yeast</name>
    <name type="synonym">Rhodotorula rubra</name>
    <dbReference type="NCBI Taxonomy" id="5537"/>
    <lineage>
        <taxon>Eukaryota</taxon>
        <taxon>Fungi</taxon>
        <taxon>Dikarya</taxon>
        <taxon>Basidiomycota</taxon>
        <taxon>Pucciniomycotina</taxon>
        <taxon>Microbotryomycetes</taxon>
        <taxon>Sporidiobolales</taxon>
        <taxon>Sporidiobolaceae</taxon>
        <taxon>Rhodotorula</taxon>
    </lineage>
</organism>
<evidence type="ECO:0000256" key="1">
    <source>
        <dbReference type="SAM" id="MobiDB-lite"/>
    </source>
</evidence>
<evidence type="ECO:0000313" key="3">
    <source>
        <dbReference type="Proteomes" id="UP000777482"/>
    </source>
</evidence>
<feature type="region of interest" description="Disordered" evidence="1">
    <location>
        <begin position="1"/>
        <end position="52"/>
    </location>
</feature>
<feature type="non-terminal residue" evidence="2">
    <location>
        <position position="243"/>
    </location>
</feature>
<dbReference type="EMBL" id="PUHQ01000058">
    <property type="protein sequence ID" value="KAG0659068.1"/>
    <property type="molecule type" value="Genomic_DNA"/>
</dbReference>
<feature type="compositionally biased region" description="Gly residues" evidence="1">
    <location>
        <begin position="121"/>
        <end position="132"/>
    </location>
</feature>